<organism evidence="2 3">
    <name type="scientific">Pseudomonas phage UAVern</name>
    <dbReference type="NCBI Taxonomy" id="2856997"/>
    <lineage>
        <taxon>Viruses</taxon>
        <taxon>Duplodnaviria</taxon>
        <taxon>Heunggongvirae</taxon>
        <taxon>Uroviricota</taxon>
        <taxon>Caudoviricetes</taxon>
        <taxon>Vandenendeviridae</taxon>
        <taxon>Gorskivirinae</taxon>
        <taxon>Uavernvirus</taxon>
        <taxon>Uavernvirus uavern</taxon>
    </lineage>
</organism>
<name>A0A975UUF5_9CAUD</name>
<reference evidence="2" key="1">
    <citation type="submission" date="2021-07" db="EMBL/GenBank/DDBJ databases">
        <title>Complete genome sequence and phylogenomic analysis of the two lytic bacteriophage isolated from terrestrial biotopes of Antarctica.</title>
        <authorList>
            <person name="Holovan V."/>
            <person name="Rabalski L."/>
            <person name="Zlatohurska M."/>
            <person name="Andriichuk O."/>
            <person name="Budzanivska I."/>
            <person name="Shevchenko O."/>
            <person name="Gupalo A."/>
        </authorList>
    </citation>
    <scope>NUCLEOTIDE SEQUENCE</scope>
</reference>
<proteinExistence type="predicted"/>
<sequence length="90" mass="9587">MSARTEPSVGIFEGIFGTKQSVKSHEVVLADALQAFTEAHAGLIKASSTIEAQIAEHEAQAAEHTAKAAEATESLSRLQRVRSRITDLIA</sequence>
<protein>
    <submittedName>
        <fullName evidence="2">Uncharacterized protein</fullName>
    </submittedName>
</protein>
<keyword evidence="3" id="KW-1185">Reference proteome</keyword>
<dbReference type="Proteomes" id="UP001058093">
    <property type="component" value="Segment"/>
</dbReference>
<keyword evidence="1" id="KW-0175">Coiled coil</keyword>
<gene>
    <name evidence="2" type="ORF">uav_063</name>
</gene>
<evidence type="ECO:0000256" key="1">
    <source>
        <dbReference type="SAM" id="Coils"/>
    </source>
</evidence>
<evidence type="ECO:0000313" key="2">
    <source>
        <dbReference type="EMBL" id="QYW06594.1"/>
    </source>
</evidence>
<evidence type="ECO:0000313" key="3">
    <source>
        <dbReference type="Proteomes" id="UP001058093"/>
    </source>
</evidence>
<dbReference type="EMBL" id="MZ605293">
    <property type="protein sequence ID" value="QYW06594.1"/>
    <property type="molecule type" value="Genomic_DNA"/>
</dbReference>
<accession>A0A975UUF5</accession>
<feature type="coiled-coil region" evidence="1">
    <location>
        <begin position="47"/>
        <end position="81"/>
    </location>
</feature>